<proteinExistence type="inferred from homology"/>
<name>A0A977PL39_9CREN</name>
<dbReference type="KEGG" id="ipc:IPA_01615"/>
<evidence type="ECO:0000256" key="1">
    <source>
        <dbReference type="ARBA" id="ARBA00004496"/>
    </source>
</evidence>
<dbReference type="Gene3D" id="1.10.520.30">
    <property type="entry name" value="AF1862-like domain"/>
    <property type="match status" value="1"/>
</dbReference>
<evidence type="ECO:0000313" key="6">
    <source>
        <dbReference type="EMBL" id="UXD22094.1"/>
    </source>
</evidence>
<evidence type="ECO:0000313" key="7">
    <source>
        <dbReference type="Proteomes" id="UP001063698"/>
    </source>
</evidence>
<protein>
    <recommendedName>
        <fullName evidence="5">CRISPR type III-B/RAMP module-associated protein Cmr5</fullName>
    </recommendedName>
</protein>
<evidence type="ECO:0000256" key="4">
    <source>
        <dbReference type="ARBA" id="ARBA00023118"/>
    </source>
</evidence>
<dbReference type="EMBL" id="CP006868">
    <property type="protein sequence ID" value="UXD22094.1"/>
    <property type="molecule type" value="Genomic_DNA"/>
</dbReference>
<keyword evidence="4" id="KW-0051">Antiviral defense</keyword>
<accession>A0A977PL39</accession>
<gene>
    <name evidence="6" type="ORF">IPA_01615</name>
</gene>
<dbReference type="NCBIfam" id="TIGR01881">
    <property type="entry name" value="cas_Cmr5"/>
    <property type="match status" value="1"/>
</dbReference>
<evidence type="ECO:0000256" key="3">
    <source>
        <dbReference type="ARBA" id="ARBA00022490"/>
    </source>
</evidence>
<reference evidence="6" key="1">
    <citation type="submission" date="2013-11" db="EMBL/GenBank/DDBJ databases">
        <title>Comparative genomics of Ignicoccus.</title>
        <authorList>
            <person name="Podar M."/>
        </authorList>
    </citation>
    <scope>NUCLEOTIDE SEQUENCE</scope>
    <source>
        <strain evidence="6">DSM 13166</strain>
    </source>
</reference>
<dbReference type="Proteomes" id="UP001063698">
    <property type="component" value="Chromosome"/>
</dbReference>
<dbReference type="InterPro" id="IPR010160">
    <property type="entry name" value="CRISPR-assoc_prot_Cmr5"/>
</dbReference>
<dbReference type="InterPro" id="IPR023101">
    <property type="entry name" value="AF1862-like_dom_sf"/>
</dbReference>
<keyword evidence="7" id="KW-1185">Reference proteome</keyword>
<organism evidence="6 7">
    <name type="scientific">Ignicoccus pacificus DSM 13166</name>
    <dbReference type="NCBI Taxonomy" id="940294"/>
    <lineage>
        <taxon>Archaea</taxon>
        <taxon>Thermoproteota</taxon>
        <taxon>Thermoprotei</taxon>
        <taxon>Desulfurococcales</taxon>
        <taxon>Desulfurococcaceae</taxon>
        <taxon>Ignicoccus</taxon>
    </lineage>
</organism>
<sequence>MRHAGIIKNTFDDLQKVDGKIKEETKIAMKKGVRSRVRSFPSMASSDGLLRTLTFYMSKSDPKTFESIINDFRNPDNALSVAESITLNDLESKTEKVSYSIALACYVSAIEHIGRKLGRGEFRTTSNFCGLLDLLEEILMWDGTSRSILEKMVIEYSIELKKLVEAYIKEDDNSEQQA</sequence>
<keyword evidence="3" id="KW-0963">Cytoplasm</keyword>
<dbReference type="GO" id="GO:0005737">
    <property type="term" value="C:cytoplasm"/>
    <property type="evidence" value="ECO:0007669"/>
    <property type="project" value="UniProtKB-SubCell"/>
</dbReference>
<comment type="subcellular location">
    <subcellularLocation>
        <location evidence="1">Cytoplasm</location>
    </subcellularLocation>
</comment>
<evidence type="ECO:0000256" key="5">
    <source>
        <dbReference type="ARBA" id="ARBA00030001"/>
    </source>
</evidence>
<comment type="similarity">
    <text evidence="2">Belongs to the CRISPR system Cmr5 family.</text>
</comment>
<dbReference type="GO" id="GO:0051607">
    <property type="term" value="P:defense response to virus"/>
    <property type="evidence" value="ECO:0007669"/>
    <property type="project" value="UniProtKB-KW"/>
</dbReference>
<dbReference type="AlphaFoldDB" id="A0A977PL39"/>
<evidence type="ECO:0000256" key="2">
    <source>
        <dbReference type="ARBA" id="ARBA00006161"/>
    </source>
</evidence>
<dbReference type="SUPFAM" id="SSF158568">
    <property type="entry name" value="AF1862-like"/>
    <property type="match status" value="1"/>
</dbReference>